<dbReference type="SMART" id="SM00184">
    <property type="entry name" value="RING"/>
    <property type="match status" value="1"/>
</dbReference>
<dbReference type="EMBL" id="JARBDR010000132">
    <property type="protein sequence ID" value="KAJ8321193.1"/>
    <property type="molecule type" value="Genomic_DNA"/>
</dbReference>
<dbReference type="Gene3D" id="3.30.40.10">
    <property type="entry name" value="Zinc/RING finger domain, C3HC4 (zinc finger)"/>
    <property type="match status" value="1"/>
</dbReference>
<protein>
    <recommendedName>
        <fullName evidence="5">RING-type domain-containing protein</fullName>
    </recommendedName>
</protein>
<dbReference type="Pfam" id="PF00653">
    <property type="entry name" value="BIR"/>
    <property type="match status" value="1"/>
</dbReference>
<dbReference type="InterPro" id="IPR013083">
    <property type="entry name" value="Znf_RING/FYVE/PHD"/>
</dbReference>
<reference evidence="6 7" key="1">
    <citation type="submission" date="2022-12" db="EMBL/GenBank/DDBJ databases">
        <title>Chromosome-level genome of Tegillarca granosa.</title>
        <authorList>
            <person name="Kim J."/>
        </authorList>
    </citation>
    <scope>NUCLEOTIDE SEQUENCE [LARGE SCALE GENOMIC DNA]</scope>
    <source>
        <strain evidence="6">Teg-2019</strain>
        <tissue evidence="6">Adductor muscle</tissue>
    </source>
</reference>
<dbReference type="Proteomes" id="UP001217089">
    <property type="component" value="Unassembled WGS sequence"/>
</dbReference>
<gene>
    <name evidence="6" type="ORF">KUTeg_001257</name>
</gene>
<evidence type="ECO:0000256" key="4">
    <source>
        <dbReference type="PROSITE-ProRule" id="PRU00175"/>
    </source>
</evidence>
<feature type="domain" description="RING-type" evidence="5">
    <location>
        <begin position="102"/>
        <end position="137"/>
    </location>
</feature>
<organism evidence="6 7">
    <name type="scientific">Tegillarca granosa</name>
    <name type="common">Malaysian cockle</name>
    <name type="synonym">Anadara granosa</name>
    <dbReference type="NCBI Taxonomy" id="220873"/>
    <lineage>
        <taxon>Eukaryota</taxon>
        <taxon>Metazoa</taxon>
        <taxon>Spiralia</taxon>
        <taxon>Lophotrochozoa</taxon>
        <taxon>Mollusca</taxon>
        <taxon>Bivalvia</taxon>
        <taxon>Autobranchia</taxon>
        <taxon>Pteriomorphia</taxon>
        <taxon>Arcoida</taxon>
        <taxon>Arcoidea</taxon>
        <taxon>Arcidae</taxon>
        <taxon>Tegillarca</taxon>
    </lineage>
</organism>
<proteinExistence type="inferred from homology"/>
<comment type="caution">
    <text evidence="6">The sequence shown here is derived from an EMBL/GenBank/DDBJ whole genome shotgun (WGS) entry which is preliminary data.</text>
</comment>
<dbReference type="PANTHER" id="PTHR10044:SF139">
    <property type="entry name" value="DEATH-ASSOCIATED INHIBITOR OF APOPTOSIS 2"/>
    <property type="match status" value="1"/>
</dbReference>
<dbReference type="PROSITE" id="PS50143">
    <property type="entry name" value="BIR_REPEAT_2"/>
    <property type="match status" value="1"/>
</dbReference>
<evidence type="ECO:0000256" key="3">
    <source>
        <dbReference type="ARBA" id="ARBA00022833"/>
    </source>
</evidence>
<dbReference type="PANTHER" id="PTHR10044">
    <property type="entry name" value="INHIBITOR OF APOPTOSIS"/>
    <property type="match status" value="1"/>
</dbReference>
<evidence type="ECO:0000259" key="5">
    <source>
        <dbReference type="PROSITE" id="PS50089"/>
    </source>
</evidence>
<accession>A0ABQ9FZS9</accession>
<dbReference type="Pfam" id="PF13920">
    <property type="entry name" value="zf-C3HC4_3"/>
    <property type="match status" value="1"/>
</dbReference>
<dbReference type="InterPro" id="IPR001841">
    <property type="entry name" value="Znf_RING"/>
</dbReference>
<keyword evidence="2 4" id="KW-0479">Metal-binding</keyword>
<evidence type="ECO:0000313" key="7">
    <source>
        <dbReference type="Proteomes" id="UP001217089"/>
    </source>
</evidence>
<evidence type="ECO:0000313" key="6">
    <source>
        <dbReference type="EMBL" id="KAJ8321193.1"/>
    </source>
</evidence>
<dbReference type="CDD" id="cd16713">
    <property type="entry name" value="RING-HC_BIRC2_3_7"/>
    <property type="match status" value="1"/>
</dbReference>
<comment type="similarity">
    <text evidence="1">Belongs to the IAP family.</text>
</comment>
<dbReference type="InterPro" id="IPR050784">
    <property type="entry name" value="IAP"/>
</dbReference>
<keyword evidence="2 4" id="KW-0863">Zinc-finger</keyword>
<dbReference type="InterPro" id="IPR001370">
    <property type="entry name" value="BIR_rpt"/>
</dbReference>
<keyword evidence="7" id="KW-1185">Reference proteome</keyword>
<dbReference type="PROSITE" id="PS50089">
    <property type="entry name" value="ZF_RING_2"/>
    <property type="match status" value="1"/>
</dbReference>
<evidence type="ECO:0000256" key="1">
    <source>
        <dbReference type="ARBA" id="ARBA00006672"/>
    </source>
</evidence>
<keyword evidence="3" id="KW-0862">Zinc</keyword>
<dbReference type="Gene3D" id="1.10.1170.10">
    <property type="entry name" value="Inhibitor Of Apoptosis Protein (2mihbC-IAP-1), Chain A"/>
    <property type="match status" value="1"/>
</dbReference>
<name>A0ABQ9FZS9_TEGGR</name>
<evidence type="ECO:0000256" key="2">
    <source>
        <dbReference type="ARBA" id="ARBA00022771"/>
    </source>
</evidence>
<dbReference type="SUPFAM" id="SSF57924">
    <property type="entry name" value="Inhibitor of apoptosis (IAP) repeat"/>
    <property type="match status" value="1"/>
</dbReference>
<sequence length="149" mass="16934">MTSTLFHSSYTGKEDVVFCYHCGQGLKSWDPDDNVWVEHARWAPHYLNSLLQTIAAESLILNGYSKELVGKSIRIFLVKEDQQVEAKSLIEENRQLKEQTLCKICLDESVSMVFLPCGHLCCCSQCAPALRKCPICRVFIRGTVKTYLN</sequence>